<feature type="domain" description="RNase H type-1" evidence="1">
    <location>
        <begin position="31"/>
        <end position="111"/>
    </location>
</feature>
<name>A0AAD7Q8B1_QUISA</name>
<dbReference type="InterPro" id="IPR012337">
    <property type="entry name" value="RNaseH-like_sf"/>
</dbReference>
<organism evidence="2 3">
    <name type="scientific">Quillaja saponaria</name>
    <name type="common">Soap bark tree</name>
    <dbReference type="NCBI Taxonomy" id="32244"/>
    <lineage>
        <taxon>Eukaryota</taxon>
        <taxon>Viridiplantae</taxon>
        <taxon>Streptophyta</taxon>
        <taxon>Embryophyta</taxon>
        <taxon>Tracheophyta</taxon>
        <taxon>Spermatophyta</taxon>
        <taxon>Magnoliopsida</taxon>
        <taxon>eudicotyledons</taxon>
        <taxon>Gunneridae</taxon>
        <taxon>Pentapetalae</taxon>
        <taxon>rosids</taxon>
        <taxon>fabids</taxon>
        <taxon>Fabales</taxon>
        <taxon>Quillajaceae</taxon>
        <taxon>Quillaja</taxon>
    </lineage>
</organism>
<dbReference type="PANTHER" id="PTHR47723:SF19">
    <property type="entry name" value="POLYNUCLEOTIDYL TRANSFERASE, RIBONUCLEASE H-LIKE SUPERFAMILY PROTEIN"/>
    <property type="match status" value="1"/>
</dbReference>
<dbReference type="Gene3D" id="3.30.420.10">
    <property type="entry name" value="Ribonuclease H-like superfamily/Ribonuclease H"/>
    <property type="match status" value="1"/>
</dbReference>
<keyword evidence="3" id="KW-1185">Reference proteome</keyword>
<gene>
    <name evidence="2" type="ORF">O6P43_006093</name>
</gene>
<dbReference type="GO" id="GO:0003676">
    <property type="term" value="F:nucleic acid binding"/>
    <property type="evidence" value="ECO:0007669"/>
    <property type="project" value="InterPro"/>
</dbReference>
<dbReference type="SUPFAM" id="SSF53098">
    <property type="entry name" value="Ribonuclease H-like"/>
    <property type="match status" value="1"/>
</dbReference>
<dbReference type="InterPro" id="IPR053151">
    <property type="entry name" value="RNase_H-like"/>
</dbReference>
<reference evidence="2" key="1">
    <citation type="journal article" date="2023" name="Science">
        <title>Elucidation of the pathway for biosynthesis of saponin adjuvants from the soapbark tree.</title>
        <authorList>
            <person name="Reed J."/>
            <person name="Orme A."/>
            <person name="El-Demerdash A."/>
            <person name="Owen C."/>
            <person name="Martin L.B.B."/>
            <person name="Misra R.C."/>
            <person name="Kikuchi S."/>
            <person name="Rejzek M."/>
            <person name="Martin A.C."/>
            <person name="Harkess A."/>
            <person name="Leebens-Mack J."/>
            <person name="Louveau T."/>
            <person name="Stephenson M.J."/>
            <person name="Osbourn A."/>
        </authorList>
    </citation>
    <scope>NUCLEOTIDE SEQUENCE</scope>
    <source>
        <strain evidence="2">S10</strain>
    </source>
</reference>
<evidence type="ECO:0000313" key="3">
    <source>
        <dbReference type="Proteomes" id="UP001163823"/>
    </source>
</evidence>
<proteinExistence type="predicted"/>
<dbReference type="GO" id="GO:0004523">
    <property type="term" value="F:RNA-DNA hybrid ribonuclease activity"/>
    <property type="evidence" value="ECO:0007669"/>
    <property type="project" value="InterPro"/>
</dbReference>
<dbReference type="EMBL" id="JARAOO010000003">
    <property type="protein sequence ID" value="KAJ7976291.1"/>
    <property type="molecule type" value="Genomic_DNA"/>
</dbReference>
<dbReference type="InterPro" id="IPR044730">
    <property type="entry name" value="RNase_H-like_dom_plant"/>
</dbReference>
<evidence type="ECO:0000313" key="2">
    <source>
        <dbReference type="EMBL" id="KAJ7976291.1"/>
    </source>
</evidence>
<evidence type="ECO:0000259" key="1">
    <source>
        <dbReference type="Pfam" id="PF13456"/>
    </source>
</evidence>
<dbReference type="CDD" id="cd06222">
    <property type="entry name" value="RNase_H_like"/>
    <property type="match status" value="1"/>
</dbReference>
<dbReference type="KEGG" id="qsa:O6P43_006093"/>
<comment type="caution">
    <text evidence="2">The sequence shown here is derived from an EMBL/GenBank/DDBJ whole genome shotgun (WGS) entry which is preliminary data.</text>
</comment>
<dbReference type="Pfam" id="PF13456">
    <property type="entry name" value="RVT_3"/>
    <property type="match status" value="1"/>
</dbReference>
<protein>
    <submittedName>
        <fullName evidence="2">Ribonuclease H</fullName>
    </submittedName>
</protein>
<dbReference type="AlphaFoldDB" id="A0AAD7Q8B1"/>
<dbReference type="Proteomes" id="UP001163823">
    <property type="component" value="Chromosome 3"/>
</dbReference>
<accession>A0AAD7Q8B1</accession>
<dbReference type="InterPro" id="IPR002156">
    <property type="entry name" value="RNaseH_domain"/>
</dbReference>
<dbReference type="InterPro" id="IPR036397">
    <property type="entry name" value="RNaseH_sf"/>
</dbReference>
<dbReference type="PANTHER" id="PTHR47723">
    <property type="entry name" value="OS05G0353850 PROTEIN"/>
    <property type="match status" value="1"/>
</dbReference>
<sequence length="128" mass="14303">MWMLLDSSFEILNVVKWVGWSPPCLGWVKLNYDGCCKGNSSASCGGVIRDEKGAWLCGFIENIHTETSLLAEISGLLCGLKLAWDKGFTKVLVEIDSLTTLDLITNEDINCHSFYAQIMSCRSYLKRD</sequence>